<dbReference type="InterPro" id="IPR000577">
    <property type="entry name" value="Carb_kinase_FGGY"/>
</dbReference>
<evidence type="ECO:0000259" key="6">
    <source>
        <dbReference type="Pfam" id="PF02782"/>
    </source>
</evidence>
<dbReference type="Pfam" id="PF00370">
    <property type="entry name" value="FGGY_N"/>
    <property type="match status" value="1"/>
</dbReference>
<evidence type="ECO:0000259" key="5">
    <source>
        <dbReference type="Pfam" id="PF00370"/>
    </source>
</evidence>
<comment type="similarity">
    <text evidence="1 4">Belongs to the FGGY kinase family.</text>
</comment>
<dbReference type="Pfam" id="PF02782">
    <property type="entry name" value="FGGY_C"/>
    <property type="match status" value="1"/>
</dbReference>
<dbReference type="InterPro" id="IPR043129">
    <property type="entry name" value="ATPase_NBD"/>
</dbReference>
<evidence type="ECO:0000313" key="8">
    <source>
        <dbReference type="Proteomes" id="UP000721844"/>
    </source>
</evidence>
<feature type="domain" description="Carbohydrate kinase FGGY N-terminal" evidence="5">
    <location>
        <begin position="6"/>
        <end position="250"/>
    </location>
</feature>
<gene>
    <name evidence="7" type="ORF">ACELLULO517_16995</name>
</gene>
<keyword evidence="2 4" id="KW-0808">Transferase</keyword>
<evidence type="ECO:0000313" key="7">
    <source>
        <dbReference type="EMBL" id="MCB8881944.1"/>
    </source>
</evidence>
<dbReference type="Gene3D" id="3.30.420.40">
    <property type="match status" value="2"/>
</dbReference>
<dbReference type="CDD" id="cd07808">
    <property type="entry name" value="ASKHA_NBD_FGGY_EcXK-like"/>
    <property type="match status" value="1"/>
</dbReference>
<keyword evidence="3 4" id="KW-0418">Kinase</keyword>
<sequence>MAEGLILAIDIGTGSARAALVDGQGLVLRVASREHEQIVLQFGWAEQRPAQWWAGTVAAIRELLDGMPDARQAIEAIAACGQMHGTVLVDADGNLTRDTAPLWNDKRTAASVAAFEAANPSADYLRLTANPPTPAWPGFKLAWLRDNDPDAYHRAAHVLMPKDYINLRLTGQAAMDRGDVSCSFLNDCASHDWSPAMIAALGLDAAKLPPVLDPRDILGAVTSEAAAETGLRAGTPVLVGSADYPAALLGAGVCRPGLASDVTGTSCIMTVIAEKPILDPEICNVATIEGGWGAFVLLETGGDAVRWARRALHERRMDYAGIMDQAETAPAGCDGLFFLPYLTGERLGAHRNARAQFFGLGAGHGLAHLDRALLEGVAFAGNRALRIMADSAGQKVERVIATSGGAKSPLWLKIKASAYNRPILVPREAESGLIACAAMAAAATGRFASLHAAVDAFVRFEPEILPDPAWAERYARMQPIFDQLYLQSQSLYGALDALSGD</sequence>
<evidence type="ECO:0000256" key="4">
    <source>
        <dbReference type="RuleBase" id="RU003733"/>
    </source>
</evidence>
<comment type="caution">
    <text evidence="7">The sequence shown here is derived from an EMBL/GenBank/DDBJ whole genome shotgun (WGS) entry which is preliminary data.</text>
</comment>
<proteinExistence type="inferred from homology"/>
<evidence type="ECO:0000256" key="3">
    <source>
        <dbReference type="ARBA" id="ARBA00022777"/>
    </source>
</evidence>
<dbReference type="AlphaFoldDB" id="A0A963Z385"/>
<dbReference type="InterPro" id="IPR050406">
    <property type="entry name" value="FGGY_Carb_Kinase"/>
</dbReference>
<evidence type="ECO:0008006" key="9">
    <source>
        <dbReference type="Google" id="ProtNLM"/>
    </source>
</evidence>
<evidence type="ECO:0000256" key="2">
    <source>
        <dbReference type="ARBA" id="ARBA00022679"/>
    </source>
</evidence>
<dbReference type="PANTHER" id="PTHR43095:SF5">
    <property type="entry name" value="XYLULOSE KINASE"/>
    <property type="match status" value="1"/>
</dbReference>
<dbReference type="SUPFAM" id="SSF53067">
    <property type="entry name" value="Actin-like ATPase domain"/>
    <property type="match status" value="2"/>
</dbReference>
<dbReference type="GO" id="GO:0005975">
    <property type="term" value="P:carbohydrate metabolic process"/>
    <property type="evidence" value="ECO:0007669"/>
    <property type="project" value="InterPro"/>
</dbReference>
<dbReference type="PANTHER" id="PTHR43095">
    <property type="entry name" value="SUGAR KINASE"/>
    <property type="match status" value="1"/>
</dbReference>
<dbReference type="PROSITE" id="PS00445">
    <property type="entry name" value="FGGY_KINASES_2"/>
    <property type="match status" value="1"/>
</dbReference>
<reference evidence="7 8" key="1">
    <citation type="journal article" date="2021" name="Microorganisms">
        <title>Acidisoma silvae sp. nov. and Acidisomacellulosilytica sp. nov., Two Acidophilic Bacteria Isolated from Decaying Wood, Hydrolyzing Cellulose and Producing Poly-3-hydroxybutyrate.</title>
        <authorList>
            <person name="Mieszkin S."/>
            <person name="Pouder E."/>
            <person name="Uroz S."/>
            <person name="Simon-Colin C."/>
            <person name="Alain K."/>
        </authorList>
    </citation>
    <scope>NUCLEOTIDE SEQUENCE [LARGE SCALE GENOMIC DNA]</scope>
    <source>
        <strain evidence="7 8">HW T5.17</strain>
    </source>
</reference>
<evidence type="ECO:0000256" key="1">
    <source>
        <dbReference type="ARBA" id="ARBA00009156"/>
    </source>
</evidence>
<accession>A0A963Z385</accession>
<dbReference type="GO" id="GO:0016301">
    <property type="term" value="F:kinase activity"/>
    <property type="evidence" value="ECO:0007669"/>
    <property type="project" value="UniProtKB-KW"/>
</dbReference>
<name>A0A963Z385_9PROT</name>
<dbReference type="EMBL" id="JAESVA010000005">
    <property type="protein sequence ID" value="MCB8881944.1"/>
    <property type="molecule type" value="Genomic_DNA"/>
</dbReference>
<organism evidence="7 8">
    <name type="scientific">Acidisoma cellulosilyticum</name>
    <dbReference type="NCBI Taxonomy" id="2802395"/>
    <lineage>
        <taxon>Bacteria</taxon>
        <taxon>Pseudomonadati</taxon>
        <taxon>Pseudomonadota</taxon>
        <taxon>Alphaproteobacteria</taxon>
        <taxon>Acetobacterales</taxon>
        <taxon>Acidocellaceae</taxon>
        <taxon>Acidisoma</taxon>
    </lineage>
</organism>
<keyword evidence="8" id="KW-1185">Reference proteome</keyword>
<protein>
    <recommendedName>
        <fullName evidence="9">Pentose kinase</fullName>
    </recommendedName>
</protein>
<dbReference type="PIRSF" id="PIRSF000538">
    <property type="entry name" value="GlpK"/>
    <property type="match status" value="1"/>
</dbReference>
<dbReference type="InterPro" id="IPR018484">
    <property type="entry name" value="FGGY_N"/>
</dbReference>
<dbReference type="RefSeq" id="WP_227308596.1">
    <property type="nucleotide sequence ID" value="NZ_JAESVA010000005.1"/>
</dbReference>
<dbReference type="InterPro" id="IPR018483">
    <property type="entry name" value="Carb_kinase_FGGY_CS"/>
</dbReference>
<dbReference type="InterPro" id="IPR018485">
    <property type="entry name" value="FGGY_C"/>
</dbReference>
<feature type="domain" description="Carbohydrate kinase FGGY C-terminal" evidence="6">
    <location>
        <begin position="262"/>
        <end position="443"/>
    </location>
</feature>
<dbReference type="GO" id="GO:0016773">
    <property type="term" value="F:phosphotransferase activity, alcohol group as acceptor"/>
    <property type="evidence" value="ECO:0007669"/>
    <property type="project" value="InterPro"/>
</dbReference>
<dbReference type="Proteomes" id="UP000721844">
    <property type="component" value="Unassembled WGS sequence"/>
</dbReference>